<feature type="chain" id="PRO_5008887021" description="DUF4973 domain-containing protein" evidence="1">
    <location>
        <begin position="22"/>
        <end position="331"/>
    </location>
</feature>
<feature type="domain" description="BT-3044-like C-terminal" evidence="2">
    <location>
        <begin position="165"/>
        <end position="311"/>
    </location>
</feature>
<dbReference type="PROSITE" id="PS51257">
    <property type="entry name" value="PROKAR_LIPOPROTEIN"/>
    <property type="match status" value="1"/>
</dbReference>
<evidence type="ECO:0000256" key="1">
    <source>
        <dbReference type="SAM" id="SignalP"/>
    </source>
</evidence>
<reference evidence="5" key="1">
    <citation type="submission" date="2016-04" db="EMBL/GenBank/DDBJ databases">
        <title>Complete Genome Sequences of Twelve Strains of a Stable Defined Moderately Diverse Mouse Microbiota 2 (sDMDMm2).</title>
        <authorList>
            <person name="Uchimura Y."/>
            <person name="Wyss M."/>
            <person name="Brugiroux S."/>
            <person name="Limenitakis J.P."/>
            <person name="Stecher B."/>
            <person name="McCoy K.D."/>
            <person name="Macpherson A.J."/>
        </authorList>
    </citation>
    <scope>NUCLEOTIDE SEQUENCE [LARGE SCALE GENOMIC DNA]</scope>
    <source>
        <strain evidence="5">I48</strain>
    </source>
</reference>
<dbReference type="Pfam" id="PF14274">
    <property type="entry name" value="BT_3044-like_C"/>
    <property type="match status" value="1"/>
</dbReference>
<evidence type="ECO:0008006" key="6">
    <source>
        <dbReference type="Google" id="ProtNLM"/>
    </source>
</evidence>
<dbReference type="Gene3D" id="2.40.128.440">
    <property type="entry name" value="Uncharacterised protein PF14274, DUF4361"/>
    <property type="match status" value="1"/>
</dbReference>
<evidence type="ECO:0000259" key="2">
    <source>
        <dbReference type="Pfam" id="PF14274"/>
    </source>
</evidence>
<dbReference type="Gene3D" id="2.60.40.1740">
    <property type="entry name" value="hypothetical protein (bacova_03559)"/>
    <property type="match status" value="1"/>
</dbReference>
<dbReference type="RefSeq" id="WP_065540528.1">
    <property type="nucleotide sequence ID" value="NZ_CAPDLJ010000041.1"/>
</dbReference>
<dbReference type="InterPro" id="IPR032509">
    <property type="entry name" value="DUF4973"/>
</dbReference>
<dbReference type="AlphaFoldDB" id="A0A1C7H5Q6"/>
<dbReference type="GeneID" id="82189374"/>
<proteinExistence type="predicted"/>
<dbReference type="OrthoDB" id="628107at2"/>
<keyword evidence="1" id="KW-0732">Signal</keyword>
<protein>
    <recommendedName>
        <fullName evidence="6">DUF4973 domain-containing protein</fullName>
    </recommendedName>
</protein>
<evidence type="ECO:0000313" key="5">
    <source>
        <dbReference type="Proteomes" id="UP000092631"/>
    </source>
</evidence>
<gene>
    <name evidence="4" type="ORF">A4V03_19790</name>
</gene>
<evidence type="ECO:0000313" key="4">
    <source>
        <dbReference type="EMBL" id="ANU59949.1"/>
    </source>
</evidence>
<dbReference type="InterPro" id="IPR025371">
    <property type="entry name" value="BT_3044-like_C"/>
</dbReference>
<dbReference type="Proteomes" id="UP000092631">
    <property type="component" value="Chromosome"/>
</dbReference>
<dbReference type="EMBL" id="CP015401">
    <property type="protein sequence ID" value="ANU59949.1"/>
    <property type="molecule type" value="Genomic_DNA"/>
</dbReference>
<name>A0A1C7H5Q6_9BACE</name>
<keyword evidence="5" id="KW-1185">Reference proteome</keyword>
<sequence length="331" mass="38047">MKRIYNLLFALVALVAFGSCNDEWTEELYEHYVSFKAPINSNGVSRINIPYKAGQVSTYQLPVLVSGSTANQQKLMVKIGIDKDTLDVLNEARFSSRDDLYYKELDAKHYSFPETVEIQPGENSTLLNIDFNLTGLDLVEKWVLPLTIEESPTGEYTPNYRKHYRKALLRVMPFNKYSGTYSGTALMNYMKNAGDGGNDPLVKSEIVSYAVDENTIFFYAGTIDETRKDRANYKIKAFFDPESNKVNLTCDNGEVNFRTNKQATYFIKEEMDEKQPYLLKRTIMIRDIDYDYTDYTMAPSASIEYNVKGEMSILRKINTQIPDEDQAIEWD</sequence>
<feature type="domain" description="DUF4973" evidence="3">
    <location>
        <begin position="24"/>
        <end position="152"/>
    </location>
</feature>
<feature type="signal peptide" evidence="1">
    <location>
        <begin position="1"/>
        <end position="21"/>
    </location>
</feature>
<accession>A0A1C7H5Q6</accession>
<dbReference type="KEGG" id="bcae:A4V03_19790"/>
<dbReference type="Pfam" id="PF16343">
    <property type="entry name" value="DUF4973"/>
    <property type="match status" value="1"/>
</dbReference>
<evidence type="ECO:0000259" key="3">
    <source>
        <dbReference type="Pfam" id="PF16343"/>
    </source>
</evidence>
<organism evidence="4 5">
    <name type="scientific">Bacteroides caecimuris</name>
    <dbReference type="NCBI Taxonomy" id="1796613"/>
    <lineage>
        <taxon>Bacteria</taxon>
        <taxon>Pseudomonadati</taxon>
        <taxon>Bacteroidota</taxon>
        <taxon>Bacteroidia</taxon>
        <taxon>Bacteroidales</taxon>
        <taxon>Bacteroidaceae</taxon>
        <taxon>Bacteroides</taxon>
    </lineage>
</organism>